<protein>
    <submittedName>
        <fullName evidence="1">Uncharacterized protein</fullName>
    </submittedName>
</protein>
<dbReference type="AlphaFoldDB" id="A0A7D5L8E0"/>
<reference evidence="1 2" key="1">
    <citation type="submission" date="2020-06" db="EMBL/GenBank/DDBJ databases">
        <title>NJ-3-1, isolated from saline soil.</title>
        <authorList>
            <person name="Cui H.L."/>
            <person name="Shi X."/>
        </authorList>
    </citation>
    <scope>NUCLEOTIDE SEQUENCE [LARGE SCALE GENOMIC DNA]</scope>
    <source>
        <strain evidence="1 2">NJ-3-1</strain>
    </source>
</reference>
<dbReference type="RefSeq" id="WP_179266853.1">
    <property type="nucleotide sequence ID" value="NZ_CP058579.1"/>
</dbReference>
<dbReference type="GeneID" id="56035831"/>
<dbReference type="EMBL" id="CP058579">
    <property type="protein sequence ID" value="QLG60267.1"/>
    <property type="molecule type" value="Genomic_DNA"/>
</dbReference>
<dbReference type="Proteomes" id="UP000509626">
    <property type="component" value="Chromosome"/>
</dbReference>
<sequence length="214" mass="24459">MHRRDPREYSKEARSRVEERSYNDAAFLYDAAASGHLMWAHQYRDSEHDQYMSAPEFGQSVTYALGSILCYRLSGDQRSTYVATRANAAIREISTSELASSSAWGTAHEGLCEELLGDVATFMDNDDPIEHYRRAKSVYETVENDIGWQAEVEFGVTIIPLLELSEFLGCSMDDAKRERIRDVSLLERIKWKTEECENLISKTLEHGELGEKIF</sequence>
<evidence type="ECO:0000313" key="2">
    <source>
        <dbReference type="Proteomes" id="UP000509626"/>
    </source>
</evidence>
<keyword evidence="2" id="KW-1185">Reference proteome</keyword>
<dbReference type="KEGG" id="halu:HUG12_00190"/>
<name>A0A7D5L8E0_9EURY</name>
<evidence type="ECO:0000313" key="1">
    <source>
        <dbReference type="EMBL" id="QLG60267.1"/>
    </source>
</evidence>
<accession>A0A7D5L8E0</accession>
<proteinExistence type="predicted"/>
<organism evidence="1 2">
    <name type="scientific">Halorarum salinum</name>
    <dbReference type="NCBI Taxonomy" id="2743089"/>
    <lineage>
        <taxon>Archaea</taxon>
        <taxon>Methanobacteriati</taxon>
        <taxon>Methanobacteriota</taxon>
        <taxon>Stenosarchaea group</taxon>
        <taxon>Halobacteria</taxon>
        <taxon>Halobacteriales</taxon>
        <taxon>Haloferacaceae</taxon>
        <taxon>Halorarum</taxon>
    </lineage>
</organism>
<gene>
    <name evidence="1" type="ORF">HUG12_00190</name>
</gene>